<sequence length="102" mass="11860">MATKTRHLPLEKLILALVVAARKLMHYFQALTIKLVEDKKEAHKLRNKPLRYYLDPHNKLYKKSLSEPYLEYVHLDLVEDFLAEIHCGAHTGGRSLTHRAVT</sequence>
<organism evidence="1 2">
    <name type="scientific">Camellia sinensis</name>
    <name type="common">Tea plant</name>
    <name type="synonym">Thea sinensis</name>
    <dbReference type="NCBI Taxonomy" id="4442"/>
    <lineage>
        <taxon>Eukaryota</taxon>
        <taxon>Viridiplantae</taxon>
        <taxon>Streptophyta</taxon>
        <taxon>Embryophyta</taxon>
        <taxon>Tracheophyta</taxon>
        <taxon>Spermatophyta</taxon>
        <taxon>Magnoliopsida</taxon>
        <taxon>eudicotyledons</taxon>
        <taxon>Gunneridae</taxon>
        <taxon>Pentapetalae</taxon>
        <taxon>asterids</taxon>
        <taxon>Ericales</taxon>
        <taxon>Theaceae</taxon>
        <taxon>Camellia</taxon>
    </lineage>
</organism>
<protein>
    <submittedName>
        <fullName evidence="1">Uncharacterized protein</fullName>
    </submittedName>
</protein>
<evidence type="ECO:0000313" key="2">
    <source>
        <dbReference type="Proteomes" id="UP000593564"/>
    </source>
</evidence>
<keyword evidence="2" id="KW-1185">Reference proteome</keyword>
<reference evidence="1 2" key="2">
    <citation type="submission" date="2020-07" db="EMBL/GenBank/DDBJ databases">
        <title>Genome assembly of wild tea tree DASZ reveals pedigree and selection history of tea varieties.</title>
        <authorList>
            <person name="Zhang W."/>
        </authorList>
    </citation>
    <scope>NUCLEOTIDE SEQUENCE [LARGE SCALE GENOMIC DNA]</scope>
    <source>
        <strain evidence="2">cv. G240</strain>
        <tissue evidence="1">Leaf</tissue>
    </source>
</reference>
<evidence type="ECO:0000313" key="1">
    <source>
        <dbReference type="EMBL" id="KAF5933020.1"/>
    </source>
</evidence>
<proteinExistence type="predicted"/>
<reference evidence="2" key="1">
    <citation type="journal article" date="2020" name="Nat. Commun.">
        <title>Genome assembly of wild tea tree DASZ reveals pedigree and selection history of tea varieties.</title>
        <authorList>
            <person name="Zhang W."/>
            <person name="Zhang Y."/>
            <person name="Qiu H."/>
            <person name="Guo Y."/>
            <person name="Wan H."/>
            <person name="Zhang X."/>
            <person name="Scossa F."/>
            <person name="Alseekh S."/>
            <person name="Zhang Q."/>
            <person name="Wang P."/>
            <person name="Xu L."/>
            <person name="Schmidt M.H."/>
            <person name="Jia X."/>
            <person name="Li D."/>
            <person name="Zhu A."/>
            <person name="Guo F."/>
            <person name="Chen W."/>
            <person name="Ni D."/>
            <person name="Usadel B."/>
            <person name="Fernie A.R."/>
            <person name="Wen W."/>
        </authorList>
    </citation>
    <scope>NUCLEOTIDE SEQUENCE [LARGE SCALE GENOMIC DNA]</scope>
    <source>
        <strain evidence="2">cv. G240</strain>
    </source>
</reference>
<name>A0A7J7FXA0_CAMSI</name>
<dbReference type="AlphaFoldDB" id="A0A7J7FXA0"/>
<accession>A0A7J7FXA0</accession>
<gene>
    <name evidence="1" type="ORF">HYC85_029191</name>
</gene>
<dbReference type="PANTHER" id="PTHR48475:SF2">
    <property type="entry name" value="RIBONUCLEASE H"/>
    <property type="match status" value="1"/>
</dbReference>
<dbReference type="EMBL" id="JACBKZ010000014">
    <property type="protein sequence ID" value="KAF5933020.1"/>
    <property type="molecule type" value="Genomic_DNA"/>
</dbReference>
<comment type="caution">
    <text evidence="1">The sequence shown here is derived from an EMBL/GenBank/DDBJ whole genome shotgun (WGS) entry which is preliminary data.</text>
</comment>
<dbReference type="Proteomes" id="UP000593564">
    <property type="component" value="Unassembled WGS sequence"/>
</dbReference>
<dbReference type="PANTHER" id="PTHR48475">
    <property type="entry name" value="RIBONUCLEASE H"/>
    <property type="match status" value="1"/>
</dbReference>